<gene>
    <name evidence="4" type="ORF">E3Q02_00009</name>
    <name evidence="3" type="ORF">E3Q22_02044</name>
</gene>
<dbReference type="Proteomes" id="UP000309601">
    <property type="component" value="Unassembled WGS sequence"/>
</dbReference>
<keyword evidence="1" id="KW-0175">Coiled coil</keyword>
<dbReference type="Pfam" id="PF04136">
    <property type="entry name" value="COG3_N"/>
    <property type="match status" value="1"/>
</dbReference>
<dbReference type="EMBL" id="SPRC01000018">
    <property type="protein sequence ID" value="TIB80146.1"/>
    <property type="molecule type" value="Genomic_DNA"/>
</dbReference>
<dbReference type="GO" id="GO:0007030">
    <property type="term" value="P:Golgi organization"/>
    <property type="evidence" value="ECO:0007669"/>
    <property type="project" value="TreeGrafter"/>
</dbReference>
<evidence type="ECO:0000313" key="5">
    <source>
        <dbReference type="Proteomes" id="UP000309601"/>
    </source>
</evidence>
<feature type="coiled-coil region" evidence="1">
    <location>
        <begin position="127"/>
        <end position="185"/>
    </location>
</feature>
<name>A0A4T0MD07_9BASI</name>
<dbReference type="GO" id="GO:0006891">
    <property type="term" value="P:intra-Golgi vesicle-mediated transport"/>
    <property type="evidence" value="ECO:0007669"/>
    <property type="project" value="TreeGrafter"/>
</dbReference>
<evidence type="ECO:0000313" key="4">
    <source>
        <dbReference type="EMBL" id="TIC71316.1"/>
    </source>
</evidence>
<dbReference type="InterPro" id="IPR007265">
    <property type="entry name" value="COG_su3"/>
</dbReference>
<protein>
    <recommendedName>
        <fullName evidence="2">Conserved oligomeric Golgi complex subunit 3 N-terminal domain-containing protein</fullName>
    </recommendedName>
</protein>
<accession>A0A4T0MD07</accession>
<dbReference type="GO" id="GO:0017119">
    <property type="term" value="C:Golgi transport complex"/>
    <property type="evidence" value="ECO:0007669"/>
    <property type="project" value="TreeGrafter"/>
</dbReference>
<dbReference type="PANTHER" id="PTHR13302:SF8">
    <property type="entry name" value="CONSERVED OLIGOMERIC GOLGI COMPLEX SUBUNIT 3"/>
    <property type="match status" value="1"/>
</dbReference>
<dbReference type="Proteomes" id="UP000310685">
    <property type="component" value="Unassembled WGS sequence"/>
</dbReference>
<dbReference type="GO" id="GO:0005801">
    <property type="term" value="C:cis-Golgi network"/>
    <property type="evidence" value="ECO:0007669"/>
    <property type="project" value="InterPro"/>
</dbReference>
<comment type="caution">
    <text evidence="3">The sequence shown here is derived from an EMBL/GenBank/DDBJ whole genome shotgun (WGS) entry which is preliminary data.</text>
</comment>
<dbReference type="GO" id="GO:0016020">
    <property type="term" value="C:membrane"/>
    <property type="evidence" value="ECO:0007669"/>
    <property type="project" value="InterPro"/>
</dbReference>
<feature type="domain" description="Conserved oligomeric Golgi complex subunit 3 N-terminal" evidence="2">
    <location>
        <begin position="116"/>
        <end position="182"/>
    </location>
</feature>
<evidence type="ECO:0000313" key="6">
    <source>
        <dbReference type="Proteomes" id="UP000310685"/>
    </source>
</evidence>
<evidence type="ECO:0000259" key="2">
    <source>
        <dbReference type="Pfam" id="PF04136"/>
    </source>
</evidence>
<dbReference type="EMBL" id="SPRW01000001">
    <property type="protein sequence ID" value="TIC71316.1"/>
    <property type="molecule type" value="Genomic_DNA"/>
</dbReference>
<dbReference type="AlphaFoldDB" id="A0A4T0MD07"/>
<dbReference type="PANTHER" id="PTHR13302">
    <property type="entry name" value="CONSERVED OLIGOMERIC GOLGI COMPLEX COMPONENT 3"/>
    <property type="match status" value="1"/>
</dbReference>
<evidence type="ECO:0000256" key="1">
    <source>
        <dbReference type="SAM" id="Coils"/>
    </source>
</evidence>
<reference evidence="5 6" key="1">
    <citation type="submission" date="2019-03" db="EMBL/GenBank/DDBJ databases">
        <title>Sequencing 25 genomes of Wallemia mellicola.</title>
        <authorList>
            <person name="Gostincar C."/>
        </authorList>
    </citation>
    <scope>NUCLEOTIDE SEQUENCE [LARGE SCALE GENOMIC DNA]</scope>
    <source>
        <strain evidence="4 5">EXF-1274</strain>
        <strain evidence="3 6">EXF-6152</strain>
    </source>
</reference>
<proteinExistence type="predicted"/>
<organism evidence="3 6">
    <name type="scientific">Wallemia mellicola</name>
    <dbReference type="NCBI Taxonomy" id="1708541"/>
    <lineage>
        <taxon>Eukaryota</taxon>
        <taxon>Fungi</taxon>
        <taxon>Dikarya</taxon>
        <taxon>Basidiomycota</taxon>
        <taxon>Wallemiomycotina</taxon>
        <taxon>Wallemiomycetes</taxon>
        <taxon>Wallemiales</taxon>
        <taxon>Wallemiaceae</taxon>
        <taxon>Wallemia</taxon>
    </lineage>
</organism>
<sequence length="187" mass="21404">MQPSNQKPKTLTLDAWESKSPLNLSGKKSLAVINNASAEFTRPYPDSFAKPLANKAPTSYLSTPLEASTPQPQTTATATKTINPNQLITTPQQFFEWFEQIEKSIDEEHESKYQVHLNKLNQDLDLYGEILEKVNHLENEINSMRNEWQTIDDGTDSLKSACQKYMDERDDLIALKERLEEQESQEE</sequence>
<evidence type="ECO:0000313" key="3">
    <source>
        <dbReference type="EMBL" id="TIB80146.1"/>
    </source>
</evidence>
<dbReference type="GO" id="GO:0006886">
    <property type="term" value="P:intracellular protein transport"/>
    <property type="evidence" value="ECO:0007669"/>
    <property type="project" value="InterPro"/>
</dbReference>
<dbReference type="InterPro" id="IPR048320">
    <property type="entry name" value="COG3_N"/>
</dbReference>